<protein>
    <submittedName>
        <fullName evidence="1">Uncharacterized protein</fullName>
    </submittedName>
</protein>
<reference evidence="1" key="1">
    <citation type="submission" date="2018-05" db="EMBL/GenBank/DDBJ databases">
        <authorList>
            <person name="Lanie J.A."/>
            <person name="Ng W.-L."/>
            <person name="Kazmierczak K.M."/>
            <person name="Andrzejewski T.M."/>
            <person name="Davidsen T.M."/>
            <person name="Wayne K.J."/>
            <person name="Tettelin H."/>
            <person name="Glass J.I."/>
            <person name="Rusch D."/>
            <person name="Podicherti R."/>
            <person name="Tsui H.-C.T."/>
            <person name="Winkler M.E."/>
        </authorList>
    </citation>
    <scope>NUCLEOTIDE SEQUENCE</scope>
</reference>
<dbReference type="AlphaFoldDB" id="A0A383D8F1"/>
<name>A0A383D8F1_9ZZZZ</name>
<sequence length="67" mass="7970">MNEIGIHFKKVPIYDFLITKSIDLLINKNPGKRFLINVSPNNKKFIKIIKKNRLKLIQHTYELQFSN</sequence>
<proteinExistence type="predicted"/>
<evidence type="ECO:0000313" key="1">
    <source>
        <dbReference type="EMBL" id="SVE40837.1"/>
    </source>
</evidence>
<gene>
    <name evidence="1" type="ORF">METZ01_LOCUS493691</name>
</gene>
<organism evidence="1">
    <name type="scientific">marine metagenome</name>
    <dbReference type="NCBI Taxonomy" id="408172"/>
    <lineage>
        <taxon>unclassified sequences</taxon>
        <taxon>metagenomes</taxon>
        <taxon>ecological metagenomes</taxon>
    </lineage>
</organism>
<dbReference type="EMBL" id="UINC01215234">
    <property type="protein sequence ID" value="SVE40837.1"/>
    <property type="molecule type" value="Genomic_DNA"/>
</dbReference>
<accession>A0A383D8F1</accession>